<dbReference type="PANTHER" id="PTHR43649">
    <property type="entry name" value="ARABINOSE-BINDING PROTEIN-RELATED"/>
    <property type="match status" value="1"/>
</dbReference>
<dbReference type="InterPro" id="IPR006311">
    <property type="entry name" value="TAT_signal"/>
</dbReference>
<reference evidence="2" key="1">
    <citation type="submission" date="2020-10" db="EMBL/GenBank/DDBJ databases">
        <title>Sequencing the genomes of 1000 actinobacteria strains.</title>
        <authorList>
            <person name="Klenk H.-P."/>
        </authorList>
    </citation>
    <scope>NUCLEOTIDE SEQUENCE</scope>
    <source>
        <strain evidence="2">DSM 45354</strain>
    </source>
</reference>
<keyword evidence="1" id="KW-0732">Signal</keyword>
<dbReference type="PROSITE" id="PS51257">
    <property type="entry name" value="PROKAR_LIPOPROTEIN"/>
    <property type="match status" value="1"/>
</dbReference>
<dbReference type="CDD" id="cd13585">
    <property type="entry name" value="PBP2_TMBP_like"/>
    <property type="match status" value="1"/>
</dbReference>
<accession>A0A927RNM7</accession>
<comment type="caution">
    <text evidence="2">The sequence shown here is derived from an EMBL/GenBank/DDBJ whole genome shotgun (WGS) entry which is preliminary data.</text>
</comment>
<dbReference type="PROSITE" id="PS51318">
    <property type="entry name" value="TAT"/>
    <property type="match status" value="1"/>
</dbReference>
<dbReference type="AlphaFoldDB" id="A0A927RNM7"/>
<dbReference type="Pfam" id="PF13416">
    <property type="entry name" value="SBP_bac_8"/>
    <property type="match status" value="1"/>
</dbReference>
<evidence type="ECO:0000256" key="1">
    <source>
        <dbReference type="SAM" id="SignalP"/>
    </source>
</evidence>
<evidence type="ECO:0000313" key="2">
    <source>
        <dbReference type="EMBL" id="MBE1610233.1"/>
    </source>
</evidence>
<dbReference type="NCBIfam" id="TIGR01409">
    <property type="entry name" value="TAT_signal_seq"/>
    <property type="match status" value="1"/>
</dbReference>
<dbReference type="InterPro" id="IPR006059">
    <property type="entry name" value="SBP"/>
</dbReference>
<dbReference type="EMBL" id="JADBEM010000001">
    <property type="protein sequence ID" value="MBE1610233.1"/>
    <property type="molecule type" value="Genomic_DNA"/>
</dbReference>
<dbReference type="RefSeq" id="WP_192753632.1">
    <property type="nucleotide sequence ID" value="NZ_BAABJL010000095.1"/>
</dbReference>
<dbReference type="InterPro" id="IPR019546">
    <property type="entry name" value="TAT_signal_bac_arc"/>
</dbReference>
<evidence type="ECO:0000313" key="3">
    <source>
        <dbReference type="Proteomes" id="UP000638648"/>
    </source>
</evidence>
<dbReference type="Proteomes" id="UP000638648">
    <property type="component" value="Unassembled WGS sequence"/>
</dbReference>
<dbReference type="SUPFAM" id="SSF53850">
    <property type="entry name" value="Periplasmic binding protein-like II"/>
    <property type="match status" value="1"/>
</dbReference>
<feature type="signal peptide" evidence="1">
    <location>
        <begin position="1"/>
        <end position="34"/>
    </location>
</feature>
<dbReference type="InterPro" id="IPR050490">
    <property type="entry name" value="Bact_solute-bd_prot1"/>
</dbReference>
<dbReference type="PANTHER" id="PTHR43649:SF30">
    <property type="entry name" value="ABC TRANSPORTER SUBSTRATE-BINDING PROTEIN"/>
    <property type="match status" value="1"/>
</dbReference>
<organism evidence="2 3">
    <name type="scientific">Actinopolymorpha pittospori</name>
    <dbReference type="NCBI Taxonomy" id="648752"/>
    <lineage>
        <taxon>Bacteria</taxon>
        <taxon>Bacillati</taxon>
        <taxon>Actinomycetota</taxon>
        <taxon>Actinomycetes</taxon>
        <taxon>Propionibacteriales</taxon>
        <taxon>Actinopolymorphaceae</taxon>
        <taxon>Actinopolymorpha</taxon>
    </lineage>
</organism>
<protein>
    <submittedName>
        <fullName evidence="2">ABC-type glycerol-3-phosphate transport system substrate-binding protein</fullName>
    </submittedName>
</protein>
<dbReference type="Gene3D" id="3.40.190.10">
    <property type="entry name" value="Periplasmic binding protein-like II"/>
    <property type="match status" value="1"/>
</dbReference>
<feature type="chain" id="PRO_5036827719" evidence="1">
    <location>
        <begin position="35"/>
        <end position="457"/>
    </location>
</feature>
<sequence length="457" mass="49386">MDSTKRLSEVSRRKLLTMAALGAAAAACSPVAQPAGPKTDADSGGAPVSLTFWKPPGQLPEGENKFYADLAKAFGSQHDGDKVKHLLVPWNDAFTKFTAAFGGGTAPDVSYLILLWLNQFGSAGALTPLNEIDKNLDSTLSGYNESAVGSARGPDNELYGLPYYSSRWVLAMNEAVWEKAGKPELPKTYADLAEFVKKLTFDKGGRVLGQSGFDAKNIATYGLAWPGAYEIQANYLWNYLWAYGADYVSEDGKDIGFDTPEGREALTLMRQVQESGASTPMSLYADPQKWGDLIMTGRAGVQWMAPPTVDSFKANPKTRLKVLDLPSGPAGTFVVGGVGYLCVSSKCENPQTALDFIKFVANDENTTKYLQQTLLFPVKDSISGEAFSTVTDERVRTFLNDSLPQGASMRLTRPLPYNAEQYLAGEIANYVSGQKDLDSMIEAASKQIGTMAKNAGM</sequence>
<name>A0A927RNM7_9ACTN</name>
<proteinExistence type="predicted"/>
<keyword evidence="3" id="KW-1185">Reference proteome</keyword>
<gene>
    <name evidence="2" type="ORF">HEB94_007081</name>
</gene>